<feature type="domain" description="Response regulatory" evidence="6">
    <location>
        <begin position="2"/>
        <end position="119"/>
    </location>
</feature>
<dbReference type="PANTHER" id="PTHR43280:SF10">
    <property type="entry name" value="REGULATORY PROTEIN POCR"/>
    <property type="match status" value="1"/>
</dbReference>
<evidence type="ECO:0000313" key="7">
    <source>
        <dbReference type="EMBL" id="TBL71409.1"/>
    </source>
</evidence>
<evidence type="ECO:0000259" key="5">
    <source>
        <dbReference type="PROSITE" id="PS01124"/>
    </source>
</evidence>
<dbReference type="SMART" id="SM00448">
    <property type="entry name" value="REC"/>
    <property type="match status" value="1"/>
</dbReference>
<dbReference type="Pfam" id="PF17853">
    <property type="entry name" value="GGDEF_2"/>
    <property type="match status" value="1"/>
</dbReference>
<gene>
    <name evidence="7" type="ORF">EYB31_30440</name>
</gene>
<dbReference type="GO" id="GO:0003700">
    <property type="term" value="F:DNA-binding transcription factor activity"/>
    <property type="evidence" value="ECO:0007669"/>
    <property type="project" value="InterPro"/>
</dbReference>
<dbReference type="GO" id="GO:0043565">
    <property type="term" value="F:sequence-specific DNA binding"/>
    <property type="evidence" value="ECO:0007669"/>
    <property type="project" value="InterPro"/>
</dbReference>
<feature type="domain" description="HTH araC/xylS-type" evidence="5">
    <location>
        <begin position="436"/>
        <end position="533"/>
    </location>
</feature>
<evidence type="ECO:0000256" key="1">
    <source>
        <dbReference type="ARBA" id="ARBA00023015"/>
    </source>
</evidence>
<dbReference type="Proteomes" id="UP000293142">
    <property type="component" value="Unassembled WGS sequence"/>
</dbReference>
<dbReference type="PROSITE" id="PS50110">
    <property type="entry name" value="RESPONSE_REGULATORY"/>
    <property type="match status" value="1"/>
</dbReference>
<keyword evidence="4" id="KW-0597">Phosphoprotein</keyword>
<dbReference type="Pfam" id="PF00072">
    <property type="entry name" value="Response_reg"/>
    <property type="match status" value="1"/>
</dbReference>
<reference evidence="7 8" key="1">
    <citation type="submission" date="2019-02" db="EMBL/GenBank/DDBJ databases">
        <title>Paenibacillus sp. nov., isolated from surface-sterilized tissue of Thalictrum simplex L.</title>
        <authorList>
            <person name="Tuo L."/>
        </authorList>
    </citation>
    <scope>NUCLEOTIDE SEQUENCE [LARGE SCALE GENOMIC DNA]</scope>
    <source>
        <strain evidence="7 8">N2SHLJ1</strain>
    </source>
</reference>
<dbReference type="InterPro" id="IPR001789">
    <property type="entry name" value="Sig_transdc_resp-reg_receiver"/>
</dbReference>
<dbReference type="InterPro" id="IPR018060">
    <property type="entry name" value="HTH_AraC"/>
</dbReference>
<keyword evidence="3" id="KW-0804">Transcription</keyword>
<dbReference type="SMART" id="SM00342">
    <property type="entry name" value="HTH_ARAC"/>
    <property type="match status" value="1"/>
</dbReference>
<proteinExistence type="predicted"/>
<evidence type="ECO:0000313" key="8">
    <source>
        <dbReference type="Proteomes" id="UP000293142"/>
    </source>
</evidence>
<dbReference type="PANTHER" id="PTHR43280">
    <property type="entry name" value="ARAC-FAMILY TRANSCRIPTIONAL REGULATOR"/>
    <property type="match status" value="1"/>
</dbReference>
<dbReference type="PROSITE" id="PS01124">
    <property type="entry name" value="HTH_ARAC_FAMILY_2"/>
    <property type="match status" value="1"/>
</dbReference>
<dbReference type="InterPro" id="IPR009057">
    <property type="entry name" value="Homeodomain-like_sf"/>
</dbReference>
<dbReference type="Gene3D" id="3.40.50.2300">
    <property type="match status" value="1"/>
</dbReference>
<evidence type="ECO:0000259" key="6">
    <source>
        <dbReference type="PROSITE" id="PS50110"/>
    </source>
</evidence>
<keyword evidence="2" id="KW-0238">DNA-binding</keyword>
<keyword evidence="8" id="KW-1185">Reference proteome</keyword>
<evidence type="ECO:0000256" key="3">
    <source>
        <dbReference type="ARBA" id="ARBA00023163"/>
    </source>
</evidence>
<dbReference type="CDD" id="cd17536">
    <property type="entry name" value="REC_YesN-like"/>
    <property type="match status" value="1"/>
</dbReference>
<name>A0A4Q9DGN8_9BACL</name>
<sequence length="533" mass="60287">MKLIIVEDELRLRNSIAYLIPWESRGLEVIGVYGDGIEGWQAIERMKPDVLLLDIEVPGMGGLQLAERALTLGISMKIVILSGHDDFKFAQTAVSLGVSQYLLKPAGDTEILAAVTEAAEQLRKERESQYERITLERKWAEHIPRLQENFLQNWISGRYEPWEITRKSEEFRLPARSETVYAAVAAEIDPLAEDETRFTAKDQELLRFTLLCLAKDFTAESNSCIVFHDYGGLTVLVFAQNKEESENAFINRVNGAATHLLSLVQDCLKLTASAGIGSPCAGSDIRRSYMQAVQALQERMIYGINIVIPFREESAPTLVSASVQHLERKLEAAMQTGDPAATAAAADELFHEAIGKAETTDQIAEYVIILKSLLIRVIQSKGWSLRDVVEQDYDIFHKPELLQSKEQIRSWLLRTVRQIAEYGVSRRHKSHHEFIRAALALIEEQLDQDISLYAMADRLHVSSSYLSHLFKQEVGTPFSQYVIRRKMEHAKELLLGGAKVYDAVLKTGFRDISYFTKVFRKIWGITPGECKRK</sequence>
<feature type="modified residue" description="4-aspartylphosphate" evidence="4">
    <location>
        <position position="54"/>
    </location>
</feature>
<evidence type="ECO:0000256" key="2">
    <source>
        <dbReference type="ARBA" id="ARBA00023125"/>
    </source>
</evidence>
<dbReference type="EMBL" id="SIRE01000026">
    <property type="protein sequence ID" value="TBL71409.1"/>
    <property type="molecule type" value="Genomic_DNA"/>
</dbReference>
<dbReference type="Gene3D" id="1.10.10.60">
    <property type="entry name" value="Homeodomain-like"/>
    <property type="match status" value="2"/>
</dbReference>
<comment type="caution">
    <text evidence="7">The sequence shown here is derived from an EMBL/GenBank/DDBJ whole genome shotgun (WGS) entry which is preliminary data.</text>
</comment>
<dbReference type="InterPro" id="IPR041522">
    <property type="entry name" value="CdaR_GGDEF"/>
</dbReference>
<dbReference type="SUPFAM" id="SSF52172">
    <property type="entry name" value="CheY-like"/>
    <property type="match status" value="1"/>
</dbReference>
<keyword evidence="1" id="KW-0805">Transcription regulation</keyword>
<protein>
    <submittedName>
        <fullName evidence="7">Helix-turn-helix domain-containing protein</fullName>
    </submittedName>
</protein>
<organism evidence="7 8">
    <name type="scientific">Paenibacillus thalictri</name>
    <dbReference type="NCBI Taxonomy" id="2527873"/>
    <lineage>
        <taxon>Bacteria</taxon>
        <taxon>Bacillati</taxon>
        <taxon>Bacillota</taxon>
        <taxon>Bacilli</taxon>
        <taxon>Bacillales</taxon>
        <taxon>Paenibacillaceae</taxon>
        <taxon>Paenibacillus</taxon>
    </lineage>
</organism>
<dbReference type="SUPFAM" id="SSF46689">
    <property type="entry name" value="Homeodomain-like"/>
    <property type="match status" value="2"/>
</dbReference>
<evidence type="ECO:0000256" key="4">
    <source>
        <dbReference type="PROSITE-ProRule" id="PRU00169"/>
    </source>
</evidence>
<dbReference type="GO" id="GO:0000160">
    <property type="term" value="P:phosphorelay signal transduction system"/>
    <property type="evidence" value="ECO:0007669"/>
    <property type="project" value="InterPro"/>
</dbReference>
<dbReference type="Pfam" id="PF12833">
    <property type="entry name" value="HTH_18"/>
    <property type="match status" value="1"/>
</dbReference>
<dbReference type="AlphaFoldDB" id="A0A4Q9DGN8"/>
<dbReference type="InterPro" id="IPR011006">
    <property type="entry name" value="CheY-like_superfamily"/>
</dbReference>
<accession>A0A4Q9DGN8</accession>